<dbReference type="InterPro" id="IPR016152">
    <property type="entry name" value="PTrfase/Anion_transptr"/>
</dbReference>
<accession>A0A2K8NRA7</accession>
<dbReference type="Gene3D" id="3.40.930.10">
    <property type="entry name" value="Mannitol-specific EII, Chain A"/>
    <property type="match status" value="1"/>
</dbReference>
<evidence type="ECO:0000313" key="8">
    <source>
        <dbReference type="Proteomes" id="UP000232222"/>
    </source>
</evidence>
<evidence type="ECO:0000256" key="1">
    <source>
        <dbReference type="ARBA" id="ARBA00022448"/>
    </source>
</evidence>
<gene>
    <name evidence="7" type="ORF">EFREU_v1c02880</name>
</gene>
<dbReference type="InterPro" id="IPR003501">
    <property type="entry name" value="PTS_EIIB_2/3"/>
</dbReference>
<dbReference type="PROSITE" id="PS51099">
    <property type="entry name" value="PTS_EIIB_TYPE_2"/>
    <property type="match status" value="1"/>
</dbReference>
<evidence type="ECO:0000256" key="4">
    <source>
        <dbReference type="ARBA" id="ARBA00022679"/>
    </source>
</evidence>
<keyword evidence="6" id="KW-0418">Kinase</keyword>
<evidence type="ECO:0000313" key="7">
    <source>
        <dbReference type="EMBL" id="ATZ16314.1"/>
    </source>
</evidence>
<dbReference type="KEGG" id="efr:EFREU_v1c02880"/>
<dbReference type="CDD" id="cd00211">
    <property type="entry name" value="PTS_IIA_fru"/>
    <property type="match status" value="1"/>
</dbReference>
<dbReference type="Pfam" id="PF00359">
    <property type="entry name" value="PTS_EIIA_2"/>
    <property type="match status" value="1"/>
</dbReference>
<protein>
    <submittedName>
        <fullName evidence="7">PTS system, fructose-specific IIC component</fullName>
    </submittedName>
</protein>
<dbReference type="GO" id="GO:0009401">
    <property type="term" value="P:phosphoenolpyruvate-dependent sugar phosphotransferase system"/>
    <property type="evidence" value="ECO:0007669"/>
    <property type="project" value="UniProtKB-KW"/>
</dbReference>
<dbReference type="OrthoDB" id="9782569at2"/>
<dbReference type="Pfam" id="PF02302">
    <property type="entry name" value="PTS_IIB"/>
    <property type="match status" value="1"/>
</dbReference>
<dbReference type="EMBL" id="CP024962">
    <property type="protein sequence ID" value="ATZ16314.1"/>
    <property type="molecule type" value="Genomic_DNA"/>
</dbReference>
<keyword evidence="2" id="KW-0597">Phosphoprotein</keyword>
<dbReference type="NCBIfam" id="TIGR00829">
    <property type="entry name" value="FRU"/>
    <property type="match status" value="1"/>
</dbReference>
<dbReference type="InterPro" id="IPR050864">
    <property type="entry name" value="Bacterial_PTS_Sugar_Transport"/>
</dbReference>
<dbReference type="InterPro" id="IPR036095">
    <property type="entry name" value="PTS_EIIB-like_sf"/>
</dbReference>
<dbReference type="PANTHER" id="PTHR30505:SF0">
    <property type="entry name" value="FRUCTOSE-LIKE PTS SYSTEM EIIBC COMPONENT-RELATED"/>
    <property type="match status" value="1"/>
</dbReference>
<dbReference type="GO" id="GO:0022877">
    <property type="term" value="F:protein-N(PI)-phosphohistidine-fructose phosphotransferase system transporter activity"/>
    <property type="evidence" value="ECO:0007669"/>
    <property type="project" value="InterPro"/>
</dbReference>
<keyword evidence="1" id="KW-0813">Transport</keyword>
<sequence>MGEKMSKKIISDQDIFFLENIFHSKKDIFQFVANQNDPKIAQVILESLIERETIDTTGFGNGVAIPHARIKGLETTRLLMIRLQQAMDWQSLDNQPVNLIFCILVPENTADEHVQILGNLANFLMDPSALTLLKNSDKKTDIINLLTTEPRAQKEDLVINKPYYLAVSACTFGLAHTYLVEEQLKQYAQNHDFQIKVETHGNKGDLNIITPEDLEQAKGVILAVDKSLDLTHIKHKNVVRVRTTDVMKNPDQVFEQLKSQRVENKYLAFLRLDLFKHLNSASSSTFNIYFILGALVGISLYITSFPATKNNVFFNTFIDGAQYLGVLATSFLLALFVHKVYPKNHVFTFTIFAISASLTEYNYVVKDHGSYGLLGLVGSFIIVISLMKGFSSLNRMFFFKKEKHSWVRENFYYGFKFLINLAIPLILFTFLFYNYTSLATLNADFYKGIIKVNEYWWFRWIIAFAFILGMAWDSGGFINKWSLMISGFFFYDSFAFDAHQIWMTPITATAMGIIIPCAAVWVRGMLSWKYLETTEQEATKEAGIAVMRSISEGFLYFRKKYGWRTLLAHILTSLVVGAAIGFTNLQFFGGMNNLFSLLFSFSMDDYFIVPNAMYLIILLGGSFVGGAIHTLCYLPNKRIENEKMKNSLYSANALG</sequence>
<keyword evidence="8" id="KW-1185">Reference proteome</keyword>
<evidence type="ECO:0000256" key="5">
    <source>
        <dbReference type="ARBA" id="ARBA00022683"/>
    </source>
</evidence>
<dbReference type="GO" id="GO:0090563">
    <property type="term" value="F:protein-phosphocysteine-sugar phosphotransferase activity"/>
    <property type="evidence" value="ECO:0007669"/>
    <property type="project" value="TreeGrafter"/>
</dbReference>
<keyword evidence="5" id="KW-0598">Phosphotransferase system</keyword>
<dbReference type="PROSITE" id="PS51094">
    <property type="entry name" value="PTS_EIIA_TYPE_2"/>
    <property type="match status" value="1"/>
</dbReference>
<dbReference type="CDD" id="cd05569">
    <property type="entry name" value="PTS_IIB_fructose"/>
    <property type="match status" value="1"/>
</dbReference>
<dbReference type="InterPro" id="IPR002178">
    <property type="entry name" value="PTS_EIIA_type-2_dom"/>
</dbReference>
<evidence type="ECO:0000256" key="2">
    <source>
        <dbReference type="ARBA" id="ARBA00022553"/>
    </source>
</evidence>
<reference evidence="7 8" key="1">
    <citation type="submission" date="2017-11" db="EMBL/GenBank/DDBJ databases">
        <title>Genome sequence of Entomoplasma freundtii BARC 318 (ATCC 51999).</title>
        <authorList>
            <person name="Lo W.-S."/>
            <person name="Gasparich G.E."/>
            <person name="Kuo C.-H."/>
        </authorList>
    </citation>
    <scope>NUCLEOTIDE SEQUENCE [LARGE SCALE GENOMIC DNA]</scope>
    <source>
        <strain evidence="7 8">BARC 318</strain>
    </source>
</reference>
<dbReference type="SUPFAM" id="SSF55804">
    <property type="entry name" value="Phoshotransferase/anion transport protein"/>
    <property type="match status" value="1"/>
</dbReference>
<dbReference type="PANTHER" id="PTHR30505">
    <property type="entry name" value="FRUCTOSE-LIKE PERMEASE"/>
    <property type="match status" value="1"/>
</dbReference>
<keyword evidence="4" id="KW-0808">Transferase</keyword>
<dbReference type="GO" id="GO:0005886">
    <property type="term" value="C:plasma membrane"/>
    <property type="evidence" value="ECO:0007669"/>
    <property type="project" value="TreeGrafter"/>
</dbReference>
<dbReference type="AlphaFoldDB" id="A0A2K8NRA7"/>
<name>A0A2K8NRA7_9MOLU</name>
<dbReference type="InterPro" id="IPR003353">
    <property type="entry name" value="PTS_IIB_fruc"/>
</dbReference>
<dbReference type="SUPFAM" id="SSF52794">
    <property type="entry name" value="PTS system IIB component-like"/>
    <property type="match status" value="1"/>
</dbReference>
<proteinExistence type="predicted"/>
<keyword evidence="3" id="KW-0762">Sugar transport</keyword>
<evidence type="ECO:0000256" key="3">
    <source>
        <dbReference type="ARBA" id="ARBA00022597"/>
    </source>
</evidence>
<dbReference type="PROSITE" id="PS00372">
    <property type="entry name" value="PTS_EIIA_TYPE_2_HIS"/>
    <property type="match status" value="1"/>
</dbReference>
<dbReference type="Gene3D" id="3.40.50.2300">
    <property type="match status" value="1"/>
</dbReference>
<evidence type="ECO:0000256" key="6">
    <source>
        <dbReference type="ARBA" id="ARBA00022777"/>
    </source>
</evidence>
<dbReference type="InterPro" id="IPR013011">
    <property type="entry name" value="PTS_EIIB_2"/>
</dbReference>
<organism evidence="7 8">
    <name type="scientific">Entomoplasma freundtii</name>
    <dbReference type="NCBI Taxonomy" id="74700"/>
    <lineage>
        <taxon>Bacteria</taxon>
        <taxon>Bacillati</taxon>
        <taxon>Mycoplasmatota</taxon>
        <taxon>Mollicutes</taxon>
        <taxon>Entomoplasmatales</taxon>
        <taxon>Entomoplasmataceae</taxon>
        <taxon>Entomoplasma</taxon>
    </lineage>
</organism>
<dbReference type="Proteomes" id="UP000232222">
    <property type="component" value="Chromosome"/>
</dbReference>